<dbReference type="CDD" id="cd05466">
    <property type="entry name" value="PBP2_LTTR_substrate"/>
    <property type="match status" value="1"/>
</dbReference>
<evidence type="ECO:0000313" key="6">
    <source>
        <dbReference type="EMBL" id="EFH83286.1"/>
    </source>
</evidence>
<dbReference type="SUPFAM" id="SSF53850">
    <property type="entry name" value="Periplasmic binding protein-like II"/>
    <property type="match status" value="1"/>
</dbReference>
<dbReference type="PANTHER" id="PTHR30419">
    <property type="entry name" value="HTH-TYPE TRANSCRIPTIONAL REGULATOR YBHD"/>
    <property type="match status" value="1"/>
</dbReference>
<evidence type="ECO:0000256" key="1">
    <source>
        <dbReference type="ARBA" id="ARBA00009437"/>
    </source>
</evidence>
<sequence>MEIPKLTYFLAAAQTCNFRRAAELCSVAQPVLSRQIRSLEGELGIELFSRVKKRVQLTEAGQEFVSYARQALEALQQGQQAMAELQEGARGLVRIGGIEGFGTEILPRLFARFHDRFPHIRLQVYIRGTDELLQLVEQQQLDFAVVGMTFDGGKPPETLVVRDIFRDQLHVLVASHHPFAQRPRTPLLLEHLVGEPLVLLHEGFVARRVIERVFGQRKLPVQPITEVDMLEGVLAFVRSGVGVTFAPPSMIRPSQRADVIALPIADLKEDFVFALVQRRFSILGTAANVMLRTVLDELRREFLQNGTHVGVSPPS</sequence>
<keyword evidence="3" id="KW-0238">DNA-binding</keyword>
<name>D6TS85_KTERA</name>
<evidence type="ECO:0000259" key="5">
    <source>
        <dbReference type="PROSITE" id="PS50931"/>
    </source>
</evidence>
<dbReference type="Gene3D" id="3.40.190.290">
    <property type="match status" value="1"/>
</dbReference>
<evidence type="ECO:0000313" key="7">
    <source>
        <dbReference type="Proteomes" id="UP000004508"/>
    </source>
</evidence>
<dbReference type="InParanoid" id="D6TS85"/>
<dbReference type="EMBL" id="ADVG01000003">
    <property type="protein sequence ID" value="EFH83286.1"/>
    <property type="molecule type" value="Genomic_DNA"/>
</dbReference>
<dbReference type="InterPro" id="IPR000847">
    <property type="entry name" value="LysR_HTH_N"/>
</dbReference>
<feature type="domain" description="HTH lysR-type" evidence="5">
    <location>
        <begin position="1"/>
        <end position="58"/>
    </location>
</feature>
<evidence type="ECO:0000256" key="2">
    <source>
        <dbReference type="ARBA" id="ARBA00023015"/>
    </source>
</evidence>
<dbReference type="InterPro" id="IPR005119">
    <property type="entry name" value="LysR_subst-bd"/>
</dbReference>
<accession>D6TS85</accession>
<comment type="caution">
    <text evidence="6">The sequence shown here is derived from an EMBL/GenBank/DDBJ whole genome shotgun (WGS) entry which is preliminary data.</text>
</comment>
<dbReference type="GO" id="GO:0003677">
    <property type="term" value="F:DNA binding"/>
    <property type="evidence" value="ECO:0007669"/>
    <property type="project" value="UniProtKB-KW"/>
</dbReference>
<evidence type="ECO:0000256" key="3">
    <source>
        <dbReference type="ARBA" id="ARBA00023125"/>
    </source>
</evidence>
<dbReference type="Pfam" id="PF03466">
    <property type="entry name" value="LysR_substrate"/>
    <property type="match status" value="1"/>
</dbReference>
<dbReference type="PRINTS" id="PR00039">
    <property type="entry name" value="HTHLYSR"/>
</dbReference>
<dbReference type="FunFam" id="1.10.10.10:FF:000001">
    <property type="entry name" value="LysR family transcriptional regulator"/>
    <property type="match status" value="1"/>
</dbReference>
<dbReference type="GO" id="GO:0005829">
    <property type="term" value="C:cytosol"/>
    <property type="evidence" value="ECO:0007669"/>
    <property type="project" value="TreeGrafter"/>
</dbReference>
<dbReference type="Pfam" id="PF00126">
    <property type="entry name" value="HTH_1"/>
    <property type="match status" value="1"/>
</dbReference>
<keyword evidence="4" id="KW-0804">Transcription</keyword>
<dbReference type="GO" id="GO:0003700">
    <property type="term" value="F:DNA-binding transcription factor activity"/>
    <property type="evidence" value="ECO:0007669"/>
    <property type="project" value="InterPro"/>
</dbReference>
<reference evidence="6 7" key="1">
    <citation type="journal article" date="2011" name="Stand. Genomic Sci.">
        <title>Non-contiguous finished genome sequence and contextual data of the filamentous soil bacterium Ktedonobacter racemifer type strain (SOSP1-21).</title>
        <authorList>
            <person name="Chang Y.J."/>
            <person name="Land M."/>
            <person name="Hauser L."/>
            <person name="Chertkov O."/>
            <person name="Del Rio T.G."/>
            <person name="Nolan M."/>
            <person name="Copeland A."/>
            <person name="Tice H."/>
            <person name="Cheng J.F."/>
            <person name="Lucas S."/>
            <person name="Han C."/>
            <person name="Goodwin L."/>
            <person name="Pitluck S."/>
            <person name="Ivanova N."/>
            <person name="Ovchinikova G."/>
            <person name="Pati A."/>
            <person name="Chen A."/>
            <person name="Palaniappan K."/>
            <person name="Mavromatis K."/>
            <person name="Liolios K."/>
            <person name="Brettin T."/>
            <person name="Fiebig A."/>
            <person name="Rohde M."/>
            <person name="Abt B."/>
            <person name="Goker M."/>
            <person name="Detter J.C."/>
            <person name="Woyke T."/>
            <person name="Bristow J."/>
            <person name="Eisen J.A."/>
            <person name="Markowitz V."/>
            <person name="Hugenholtz P."/>
            <person name="Kyrpides N.C."/>
            <person name="Klenk H.P."/>
            <person name="Lapidus A."/>
        </authorList>
    </citation>
    <scope>NUCLEOTIDE SEQUENCE [LARGE SCALE GENOMIC DNA]</scope>
    <source>
        <strain evidence="7">DSM 44963</strain>
    </source>
</reference>
<dbReference type="eggNOG" id="COG0583">
    <property type="taxonomic scope" value="Bacteria"/>
</dbReference>
<comment type="similarity">
    <text evidence="1">Belongs to the LysR transcriptional regulatory family.</text>
</comment>
<dbReference type="SUPFAM" id="SSF46785">
    <property type="entry name" value="Winged helix' DNA-binding domain"/>
    <property type="match status" value="1"/>
</dbReference>
<keyword evidence="2" id="KW-0805">Transcription regulation</keyword>
<keyword evidence="7" id="KW-1185">Reference proteome</keyword>
<dbReference type="InterPro" id="IPR036388">
    <property type="entry name" value="WH-like_DNA-bd_sf"/>
</dbReference>
<dbReference type="Proteomes" id="UP000004508">
    <property type="component" value="Unassembled WGS sequence"/>
</dbReference>
<protein>
    <submittedName>
        <fullName evidence="6">Transcriptional regulator, LysR family</fullName>
    </submittedName>
</protein>
<organism evidence="6 7">
    <name type="scientific">Ktedonobacter racemifer DSM 44963</name>
    <dbReference type="NCBI Taxonomy" id="485913"/>
    <lineage>
        <taxon>Bacteria</taxon>
        <taxon>Bacillati</taxon>
        <taxon>Chloroflexota</taxon>
        <taxon>Ktedonobacteria</taxon>
        <taxon>Ktedonobacterales</taxon>
        <taxon>Ktedonobacteraceae</taxon>
        <taxon>Ktedonobacter</taxon>
    </lineage>
</organism>
<dbReference type="Gene3D" id="1.10.10.10">
    <property type="entry name" value="Winged helix-like DNA-binding domain superfamily/Winged helix DNA-binding domain"/>
    <property type="match status" value="1"/>
</dbReference>
<dbReference type="InterPro" id="IPR050950">
    <property type="entry name" value="HTH-type_LysR_regulators"/>
</dbReference>
<evidence type="ECO:0000256" key="4">
    <source>
        <dbReference type="ARBA" id="ARBA00023163"/>
    </source>
</evidence>
<dbReference type="STRING" id="485913.Krac_4232"/>
<dbReference type="InterPro" id="IPR036390">
    <property type="entry name" value="WH_DNA-bd_sf"/>
</dbReference>
<dbReference type="AlphaFoldDB" id="D6TS85"/>
<dbReference type="PROSITE" id="PS50931">
    <property type="entry name" value="HTH_LYSR"/>
    <property type="match status" value="1"/>
</dbReference>
<proteinExistence type="inferred from homology"/>
<gene>
    <name evidence="6" type="ORF">Krac_4232</name>
</gene>